<dbReference type="VEuPathDB" id="FungiDB:H257_01208"/>
<organism evidence="2 3">
    <name type="scientific">Aphanomyces astaci</name>
    <name type="common">Crayfish plague agent</name>
    <dbReference type="NCBI Taxonomy" id="112090"/>
    <lineage>
        <taxon>Eukaryota</taxon>
        <taxon>Sar</taxon>
        <taxon>Stramenopiles</taxon>
        <taxon>Oomycota</taxon>
        <taxon>Saprolegniomycetes</taxon>
        <taxon>Saprolegniales</taxon>
        <taxon>Verrucalvaceae</taxon>
        <taxon>Aphanomyces</taxon>
    </lineage>
</organism>
<name>A0A397AZH5_APHAT</name>
<feature type="region of interest" description="Disordered" evidence="1">
    <location>
        <begin position="109"/>
        <end position="130"/>
    </location>
</feature>
<evidence type="ECO:0000313" key="3">
    <source>
        <dbReference type="Proteomes" id="UP000265427"/>
    </source>
</evidence>
<accession>A0A397AZH5</accession>
<dbReference type="AlphaFoldDB" id="A0A397AZH5"/>
<protein>
    <submittedName>
        <fullName evidence="2">Uncharacterized protein</fullName>
    </submittedName>
</protein>
<comment type="caution">
    <text evidence="2">The sequence shown here is derived from an EMBL/GenBank/DDBJ whole genome shotgun (WGS) entry which is preliminary data.</text>
</comment>
<evidence type="ECO:0000256" key="1">
    <source>
        <dbReference type="SAM" id="MobiDB-lite"/>
    </source>
</evidence>
<proteinExistence type="predicted"/>
<dbReference type="EMBL" id="QUSZ01005180">
    <property type="protein sequence ID" value="RHY10927.1"/>
    <property type="molecule type" value="Genomic_DNA"/>
</dbReference>
<reference evidence="2 3" key="1">
    <citation type="submission" date="2018-08" db="EMBL/GenBank/DDBJ databases">
        <title>Aphanomyces genome sequencing and annotation.</title>
        <authorList>
            <person name="Minardi D."/>
            <person name="Oidtmann B."/>
            <person name="Van Der Giezen M."/>
            <person name="Studholme D.J."/>
        </authorList>
    </citation>
    <scope>NUCLEOTIDE SEQUENCE [LARGE SCALE GENOMIC DNA]</scope>
    <source>
        <strain evidence="2 3">Kv</strain>
    </source>
</reference>
<evidence type="ECO:0000313" key="2">
    <source>
        <dbReference type="EMBL" id="RHY10927.1"/>
    </source>
</evidence>
<sequence>MGVDTAPLEAMPPTSWAHQLLQGRRKENLRVASKFSIEHGGTKAKSNGRRYVMSGAMHPRPHISTLERGQVDHIVFDDDEDRTPTKTRSELHHSRREADLRQLQSVYRSAGSGEPQQTSPPLESIKMSKADKAQRLKDRAGRTRTNIQAERAQERVNINQIYQALLAQDPVVVEAQARTAAIEWWKREPGYVEDPSGMVAASHRVRKSTSHELKFDGSKTRTVEELLEKRAKCSQIPGKITQTTFRPSTAGARVPHNVKWTNAIIQFSRGPTENAELMDKVSAAVGVYALGSAKATNKLLADCASKRLALNARKAARGRRHPEQRCKTDDYANVGSSSARVEAQVLQPTYSKAVASAPASTVRSSGFDHIDVDRILHWSANASVDLAIKKHGLS</sequence>
<dbReference type="Proteomes" id="UP000265427">
    <property type="component" value="Unassembled WGS sequence"/>
</dbReference>
<gene>
    <name evidence="2" type="ORF">DYB36_000969</name>
</gene>